<feature type="domain" description="Peptidase M24" evidence="8">
    <location>
        <begin position="146"/>
        <end position="354"/>
    </location>
</feature>
<keyword evidence="2 6" id="KW-0963">Cytoplasm</keyword>
<dbReference type="InterPro" id="IPR036388">
    <property type="entry name" value="WH-like_DNA-bd_sf"/>
</dbReference>
<dbReference type="SUPFAM" id="SSF55920">
    <property type="entry name" value="Creatinase/aminopeptidase"/>
    <property type="match status" value="1"/>
</dbReference>
<comment type="cofactor">
    <cofactor evidence="6">
        <name>Co(2+)</name>
        <dbReference type="ChEBI" id="CHEBI:48828"/>
    </cofactor>
    <cofactor evidence="6">
        <name>Zn(2+)</name>
        <dbReference type="ChEBI" id="CHEBI:29105"/>
    </cofactor>
    <cofactor evidence="6">
        <name>Mn(2+)</name>
        <dbReference type="ChEBI" id="CHEBI:29035"/>
    </cofactor>
    <cofactor evidence="6">
        <name>Fe(2+)</name>
        <dbReference type="ChEBI" id="CHEBI:29033"/>
    </cofactor>
    <text evidence="6">Binds 2 divalent metal cations per subunit. Has a high-affinity and a low affinity metal-binding site. The true nature of the physiological cofactor is under debate. The enzyme is active with cobalt, zinc, manganese or divalent iron ions. Most likely, methionine aminopeptidases function as mononuclear Fe(2+)-metalloproteases under physiological conditions, and the catalytically relevant metal-binding site has been assigned to the histidine-containing high-affinity site.</text>
</comment>
<comment type="caution">
    <text evidence="9">The sequence shown here is derived from an EMBL/GenBank/DDBJ whole genome shotgun (WGS) entry which is preliminary data.</text>
</comment>
<dbReference type="GO" id="GO:0005737">
    <property type="term" value="C:cytoplasm"/>
    <property type="evidence" value="ECO:0007669"/>
    <property type="project" value="UniProtKB-SubCell"/>
</dbReference>
<dbReference type="GO" id="GO:0006508">
    <property type="term" value="P:proteolysis"/>
    <property type="evidence" value="ECO:0007669"/>
    <property type="project" value="UniProtKB-KW"/>
</dbReference>
<feature type="binding site" evidence="6">
    <location>
        <position position="246"/>
    </location>
    <ligand>
        <name>a divalent metal cation</name>
        <dbReference type="ChEBI" id="CHEBI:60240"/>
        <label>1</label>
    </ligand>
</feature>
<organism evidence="9 10">
    <name type="scientific">Didymella pomorum</name>
    <dbReference type="NCBI Taxonomy" id="749634"/>
    <lineage>
        <taxon>Eukaryota</taxon>
        <taxon>Fungi</taxon>
        <taxon>Dikarya</taxon>
        <taxon>Ascomycota</taxon>
        <taxon>Pezizomycotina</taxon>
        <taxon>Dothideomycetes</taxon>
        <taxon>Pleosporomycetidae</taxon>
        <taxon>Pleosporales</taxon>
        <taxon>Pleosporineae</taxon>
        <taxon>Didymellaceae</taxon>
        <taxon>Didymella</taxon>
    </lineage>
</organism>
<keyword evidence="4 6" id="KW-0479">Metal-binding</keyword>
<dbReference type="Gene3D" id="1.10.10.10">
    <property type="entry name" value="Winged helix-like DNA-binding domain superfamily/Winged helix DNA-binding domain"/>
    <property type="match status" value="1"/>
</dbReference>
<keyword evidence="3 6" id="KW-0645">Protease</keyword>
<accession>A0A9W9D6U4</accession>
<dbReference type="PANTHER" id="PTHR45777:SF1">
    <property type="entry name" value="METHIONINE AMINOPEPTIDASE 2-2"/>
    <property type="match status" value="1"/>
</dbReference>
<protein>
    <recommendedName>
        <fullName evidence="6">Methionine aminopeptidase 2</fullName>
        <shortName evidence="6">MAP 2</shortName>
        <shortName evidence="6">MetAP 2</shortName>
        <ecNumber evidence="6">3.4.11.18</ecNumber>
    </recommendedName>
    <alternativeName>
        <fullName evidence="6">Peptidase M</fullName>
    </alternativeName>
</protein>
<keyword evidence="1 6" id="KW-0031">Aminopeptidase</keyword>
<evidence type="ECO:0000256" key="4">
    <source>
        <dbReference type="ARBA" id="ARBA00022723"/>
    </source>
</evidence>
<dbReference type="InterPro" id="IPR036005">
    <property type="entry name" value="Creatinase/aminopeptidase-like"/>
</dbReference>
<dbReference type="GO" id="GO:0046872">
    <property type="term" value="F:metal ion binding"/>
    <property type="evidence" value="ECO:0007669"/>
    <property type="project" value="UniProtKB-UniRule"/>
</dbReference>
<dbReference type="PANTHER" id="PTHR45777">
    <property type="entry name" value="METHIONINE AMINOPEPTIDASE 2"/>
    <property type="match status" value="1"/>
</dbReference>
<feature type="compositionally biased region" description="Basic residues" evidence="7">
    <location>
        <begin position="70"/>
        <end position="84"/>
    </location>
</feature>
<dbReference type="EMBL" id="JAPEVA010000058">
    <property type="protein sequence ID" value="KAJ4402756.1"/>
    <property type="molecule type" value="Genomic_DNA"/>
</dbReference>
<comment type="subcellular location">
    <subcellularLocation>
        <location evidence="6">Cytoplasm</location>
    </subcellularLocation>
</comment>
<dbReference type="AlphaFoldDB" id="A0A9W9D6U4"/>
<dbReference type="HAMAP" id="MF_03175">
    <property type="entry name" value="MetAP_2_euk"/>
    <property type="match status" value="1"/>
</dbReference>
<evidence type="ECO:0000259" key="8">
    <source>
        <dbReference type="Pfam" id="PF00557"/>
    </source>
</evidence>
<feature type="binding site" evidence="6">
    <location>
        <position position="439"/>
    </location>
    <ligand>
        <name>a divalent metal cation</name>
        <dbReference type="ChEBI" id="CHEBI:60240"/>
        <label>1</label>
    </ligand>
</feature>
<name>A0A9W9D6U4_9PLEO</name>
<feature type="binding site" evidence="6">
    <location>
        <position position="246"/>
    </location>
    <ligand>
        <name>a divalent metal cation</name>
        <dbReference type="ChEBI" id="CHEBI:60240"/>
        <label>2</label>
        <note>catalytic</note>
    </ligand>
</feature>
<evidence type="ECO:0000256" key="1">
    <source>
        <dbReference type="ARBA" id="ARBA00022438"/>
    </source>
</evidence>
<feature type="binding site" evidence="6">
    <location>
        <position position="318"/>
    </location>
    <ligand>
        <name>substrate</name>
    </ligand>
</feature>
<proteinExistence type="inferred from homology"/>
<dbReference type="Gene3D" id="3.90.230.10">
    <property type="entry name" value="Creatinase/methionine aminopeptidase superfamily"/>
    <property type="match status" value="1"/>
</dbReference>
<evidence type="ECO:0000313" key="10">
    <source>
        <dbReference type="Proteomes" id="UP001140510"/>
    </source>
</evidence>
<reference evidence="9" key="1">
    <citation type="submission" date="2022-10" db="EMBL/GenBank/DDBJ databases">
        <title>Tapping the CABI collections for fungal endophytes: first genome assemblies for Collariella, Neodidymelliopsis, Ascochyta clinopodiicola, Didymella pomorum, Didymosphaeria variabile, Neocosmospora piperis and Neocucurbitaria cava.</title>
        <authorList>
            <person name="Hill R."/>
        </authorList>
    </citation>
    <scope>NUCLEOTIDE SEQUENCE</scope>
    <source>
        <strain evidence="9">IMI 355091</strain>
    </source>
</reference>
<feature type="binding site" evidence="6">
    <location>
        <position position="235"/>
    </location>
    <ligand>
        <name>a divalent metal cation</name>
        <dbReference type="ChEBI" id="CHEBI:60240"/>
        <label>1</label>
    </ligand>
</feature>
<keyword evidence="5 6" id="KW-0378">Hydrolase</keyword>
<dbReference type="EC" id="3.4.11.18" evidence="6"/>
<feature type="binding site" evidence="6">
    <location>
        <position position="439"/>
    </location>
    <ligand>
        <name>a divalent metal cation</name>
        <dbReference type="ChEBI" id="CHEBI:60240"/>
        <label>2</label>
        <note>catalytic</note>
    </ligand>
</feature>
<evidence type="ECO:0000256" key="5">
    <source>
        <dbReference type="ARBA" id="ARBA00022801"/>
    </source>
</evidence>
<comment type="caution">
    <text evidence="6">Lacks conserved residue(s) required for the propagation of feature annotation.</text>
</comment>
<feature type="region of interest" description="Disordered" evidence="7">
    <location>
        <begin position="1"/>
        <end position="102"/>
    </location>
</feature>
<evidence type="ECO:0000256" key="6">
    <source>
        <dbReference type="HAMAP-Rule" id="MF_03175"/>
    </source>
</evidence>
<sequence>MGSQTPEDQRRGPDKSSSGTAIAAVNPPKPAVATGLLGGALEGQDEDGDGDDNSKDGGDVKLNGELKNDQKKKRKRSKSKKKRSSPAQQTRPPRVPLADVFKDKPYPEGQIVSYLNRDDNLQRTTAEELRHLSAVSNMDEDFLNDYRKAAEVHCQVRQYVQMIAQPGITMAQLADEIEDGVRALVGHQATETGDALKAGMGFPTGLCLNNVAAHWTPNPGQKDVVFQYDDVLSVDFGVHVNGRIVDSAFTIAHNPIYDNLLEGVKAATYTGLKEAGIDARMDHISACIQEVMESYEVTLNGKTIPIKAINNILRYKIHGDKQVPFVKTRTSQTMEEGDIFAIETFGSTGRGSIRDAPGVYGYGLTSSHSDRRNLHHASAKSLLKVIEDNFGTLVFSRRYLERLGVEKYHLGMKTLVDRGVVEQYAPLVDVPGSYVAQFEHTVLLRPNCKEIISRGDDY</sequence>
<dbReference type="Pfam" id="PF00557">
    <property type="entry name" value="Peptidase_M24"/>
    <property type="match status" value="1"/>
</dbReference>
<dbReference type="GO" id="GO:0004239">
    <property type="term" value="F:initiator methionyl aminopeptidase activity"/>
    <property type="evidence" value="ECO:0007669"/>
    <property type="project" value="UniProtKB-UniRule"/>
</dbReference>
<evidence type="ECO:0000256" key="2">
    <source>
        <dbReference type="ARBA" id="ARBA00022490"/>
    </source>
</evidence>
<keyword evidence="10" id="KW-1185">Reference proteome</keyword>
<evidence type="ECO:0000256" key="7">
    <source>
        <dbReference type="SAM" id="MobiDB-lite"/>
    </source>
</evidence>
<dbReference type="InterPro" id="IPR050247">
    <property type="entry name" value="Met_Aminopeptidase_Type2"/>
</dbReference>
<dbReference type="GO" id="GO:0070006">
    <property type="term" value="F:metalloaminopeptidase activity"/>
    <property type="evidence" value="ECO:0007669"/>
    <property type="project" value="UniProtKB-UniRule"/>
</dbReference>
<dbReference type="InterPro" id="IPR002468">
    <property type="entry name" value="Pept_M24A_MAP2"/>
</dbReference>
<evidence type="ECO:0000313" key="9">
    <source>
        <dbReference type="EMBL" id="KAJ4402756.1"/>
    </source>
</evidence>
<dbReference type="InterPro" id="IPR000994">
    <property type="entry name" value="Pept_M24"/>
</dbReference>
<dbReference type="OrthoDB" id="7848262at2759"/>
<dbReference type="SUPFAM" id="SSF46785">
    <property type="entry name" value="Winged helix' DNA-binding domain"/>
    <property type="match status" value="1"/>
</dbReference>
<dbReference type="NCBIfam" id="TIGR00501">
    <property type="entry name" value="met_pdase_II"/>
    <property type="match status" value="1"/>
</dbReference>
<dbReference type="CDD" id="cd01088">
    <property type="entry name" value="MetAP2"/>
    <property type="match status" value="1"/>
</dbReference>
<comment type="function">
    <text evidence="6">Cotranslationally removes the N-terminal methionine from nascent proteins. The N-terminal methionine is often cleaved when the second residue in the primary sequence is small and uncharged (Met-Ala-, Cys, Gly, Pro, Ser, Thr, or Val).</text>
</comment>
<gene>
    <name evidence="9" type="ORF">N0V91_006977</name>
</gene>
<feature type="binding site" evidence="6">
    <location>
        <position position="343"/>
    </location>
    <ligand>
        <name>a divalent metal cation</name>
        <dbReference type="ChEBI" id="CHEBI:60240"/>
        <label>2</label>
        <note>catalytic</note>
    </ligand>
</feature>
<feature type="compositionally biased region" description="Basic and acidic residues" evidence="7">
    <location>
        <begin position="52"/>
        <end position="69"/>
    </location>
</feature>
<dbReference type="InterPro" id="IPR036390">
    <property type="entry name" value="WH_DNA-bd_sf"/>
</dbReference>
<evidence type="ECO:0000256" key="3">
    <source>
        <dbReference type="ARBA" id="ARBA00022670"/>
    </source>
</evidence>
<comment type="catalytic activity">
    <reaction evidence="6">
        <text>Release of N-terminal amino acids, preferentially methionine, from peptides and arylamides.</text>
        <dbReference type="EC" id="3.4.11.18"/>
    </reaction>
</comment>
<dbReference type="Proteomes" id="UP001140510">
    <property type="component" value="Unassembled WGS sequence"/>
</dbReference>
<feature type="binding site" evidence="6">
    <location>
        <position position="214"/>
    </location>
    <ligand>
        <name>substrate</name>
    </ligand>
</feature>
<comment type="similarity">
    <text evidence="6">Belongs to the peptidase M24A family. Methionine aminopeptidase eukaryotic type 2 subfamily.</text>
</comment>